<protein>
    <submittedName>
        <fullName evidence="1">Uncharacterized protein</fullName>
    </submittedName>
</protein>
<dbReference type="Proteomes" id="UP000694892">
    <property type="component" value="Chromosome 9_10S"/>
</dbReference>
<proteinExistence type="predicted"/>
<dbReference type="EMBL" id="CM004483">
    <property type="protein sequence ID" value="OCT60781.1"/>
    <property type="molecule type" value="Genomic_DNA"/>
</dbReference>
<evidence type="ECO:0000313" key="1">
    <source>
        <dbReference type="EMBL" id="OCT60781.1"/>
    </source>
</evidence>
<name>A0A974H1A2_XENLA</name>
<sequence length="85" mass="9824">MCSTLGWQLDWLRPCDHALFSFRLLFGCWERFSLALFHSLGAYFCPRLALFPLTSFLAVRSDFALCFFHQRALWLSGVIKPCTAT</sequence>
<gene>
    <name evidence="1" type="ORF">XELAEV_18046803mg</name>
</gene>
<reference evidence="2" key="1">
    <citation type="journal article" date="2016" name="Nature">
        <title>Genome evolution in the allotetraploid frog Xenopus laevis.</title>
        <authorList>
            <person name="Session A.M."/>
            <person name="Uno Y."/>
            <person name="Kwon T."/>
            <person name="Chapman J.A."/>
            <person name="Toyoda A."/>
            <person name="Takahashi S."/>
            <person name="Fukui A."/>
            <person name="Hikosaka A."/>
            <person name="Suzuki A."/>
            <person name="Kondo M."/>
            <person name="van Heeringen S.J."/>
            <person name="Quigley I."/>
            <person name="Heinz S."/>
            <person name="Ogino H."/>
            <person name="Ochi H."/>
            <person name="Hellsten U."/>
            <person name="Lyons J.B."/>
            <person name="Simakov O."/>
            <person name="Putnam N."/>
            <person name="Stites J."/>
            <person name="Kuroki Y."/>
            <person name="Tanaka T."/>
            <person name="Michiue T."/>
            <person name="Watanabe M."/>
            <person name="Bogdanovic O."/>
            <person name="Lister R."/>
            <person name="Georgiou G."/>
            <person name="Paranjpe S.S."/>
            <person name="van Kruijsbergen I."/>
            <person name="Shu S."/>
            <person name="Carlson J."/>
            <person name="Kinoshita T."/>
            <person name="Ohta Y."/>
            <person name="Mawaribuchi S."/>
            <person name="Jenkins J."/>
            <person name="Grimwood J."/>
            <person name="Schmutz J."/>
            <person name="Mitros T."/>
            <person name="Mozaffari S.V."/>
            <person name="Suzuki Y."/>
            <person name="Haramoto Y."/>
            <person name="Yamamoto T.S."/>
            <person name="Takagi C."/>
            <person name="Heald R."/>
            <person name="Miller K."/>
            <person name="Haudenschild C."/>
            <person name="Kitzman J."/>
            <person name="Nakayama T."/>
            <person name="Izutsu Y."/>
            <person name="Robert J."/>
            <person name="Fortriede J."/>
            <person name="Burns K."/>
            <person name="Lotay V."/>
            <person name="Karimi K."/>
            <person name="Yasuoka Y."/>
            <person name="Dichmann D.S."/>
            <person name="Flajnik M.F."/>
            <person name="Houston D.W."/>
            <person name="Shendure J."/>
            <person name="DuPasquier L."/>
            <person name="Vize P.D."/>
            <person name="Zorn A.M."/>
            <person name="Ito M."/>
            <person name="Marcotte E.M."/>
            <person name="Wallingford J.B."/>
            <person name="Ito Y."/>
            <person name="Asashima M."/>
            <person name="Ueno N."/>
            <person name="Matsuda Y."/>
            <person name="Veenstra G.J."/>
            <person name="Fujiyama A."/>
            <person name="Harland R.M."/>
            <person name="Taira M."/>
            <person name="Rokhsar D.S."/>
        </authorList>
    </citation>
    <scope>NUCLEOTIDE SEQUENCE [LARGE SCALE GENOMIC DNA]</scope>
    <source>
        <strain evidence="2">J</strain>
    </source>
</reference>
<organism evidence="1 2">
    <name type="scientific">Xenopus laevis</name>
    <name type="common">African clawed frog</name>
    <dbReference type="NCBI Taxonomy" id="8355"/>
    <lineage>
        <taxon>Eukaryota</taxon>
        <taxon>Metazoa</taxon>
        <taxon>Chordata</taxon>
        <taxon>Craniata</taxon>
        <taxon>Vertebrata</taxon>
        <taxon>Euteleostomi</taxon>
        <taxon>Amphibia</taxon>
        <taxon>Batrachia</taxon>
        <taxon>Anura</taxon>
        <taxon>Pipoidea</taxon>
        <taxon>Pipidae</taxon>
        <taxon>Xenopodinae</taxon>
        <taxon>Xenopus</taxon>
        <taxon>Xenopus</taxon>
    </lineage>
</organism>
<dbReference type="AlphaFoldDB" id="A0A974H1A2"/>
<accession>A0A974H1A2</accession>
<evidence type="ECO:0000313" key="2">
    <source>
        <dbReference type="Proteomes" id="UP000694892"/>
    </source>
</evidence>